<keyword evidence="2" id="KW-0548">Nucleotidyltransferase</keyword>
<dbReference type="InterPro" id="IPR027417">
    <property type="entry name" value="P-loop_NTPase"/>
</dbReference>
<evidence type="ECO:0000256" key="2">
    <source>
        <dbReference type="ARBA" id="ARBA00022695"/>
    </source>
</evidence>
<organism evidence="5">
    <name type="scientific">freshwater metagenome</name>
    <dbReference type="NCBI Taxonomy" id="449393"/>
    <lineage>
        <taxon>unclassified sequences</taxon>
        <taxon>metagenomes</taxon>
        <taxon>ecological metagenomes</taxon>
    </lineage>
</organism>
<dbReference type="GO" id="GO:0003677">
    <property type="term" value="F:DNA binding"/>
    <property type="evidence" value="ECO:0007669"/>
    <property type="project" value="InterPro"/>
</dbReference>
<dbReference type="SUPFAM" id="SSF48019">
    <property type="entry name" value="post-AAA+ oligomerization domain-like"/>
    <property type="match status" value="1"/>
</dbReference>
<dbReference type="InterPro" id="IPR022754">
    <property type="entry name" value="DNA_pol_III_gamma-3"/>
</dbReference>
<reference evidence="5" key="1">
    <citation type="submission" date="2020-05" db="EMBL/GenBank/DDBJ databases">
        <authorList>
            <person name="Chiriac C."/>
            <person name="Salcher M."/>
            <person name="Ghai R."/>
            <person name="Kavagutti S V."/>
        </authorList>
    </citation>
    <scope>NUCLEOTIDE SEQUENCE</scope>
</reference>
<gene>
    <name evidence="5" type="ORF">UFOPK3879_01293</name>
</gene>
<evidence type="ECO:0000313" key="5">
    <source>
        <dbReference type="EMBL" id="CAB4967116.1"/>
    </source>
</evidence>
<dbReference type="EMBL" id="CAFBNR010000084">
    <property type="protein sequence ID" value="CAB4967116.1"/>
    <property type="molecule type" value="Genomic_DNA"/>
</dbReference>
<dbReference type="GO" id="GO:0003887">
    <property type="term" value="F:DNA-directed DNA polymerase activity"/>
    <property type="evidence" value="ECO:0007669"/>
    <property type="project" value="InterPro"/>
</dbReference>
<sequence length="421" mass="44551">MLSKPAEAALLKTLEEPPPHVVFVLATTDPQKVSETIRSRTQHLQFHLLPMHDLDEHVRWVIKDSNLKVSEAAIAQVLTQGGGSARDTLSALELVAAGGGEADEQLSPDEFVEAIIDRDPGRALGATAAAIQRGADPRMLAEEIVRQLRECFLSLMAPDLVQLPEQRKIQVGDQARRMGASTVVRAIEVLGEILIEMRHAPDARLLIEVALVKLTSVNNANDNSSLIARVERLEAGITRDASAPIVRPAPINATTGKVQLGGKATVAVAAPSAGPLSDEQLVAQWADVVSGFKALARAVFSAVSAVSCIDGVLTVSAPNDAHQRKAQEHVVAVEAQLTSITGRKITIAFSAPTAKPSAAAPARAKAPVATDEQIAEAVFEDVDPSQLTSAPTTKSTTTSSVEEQLAKAFPGSKLVEKPKKK</sequence>
<dbReference type="Gene3D" id="1.20.272.10">
    <property type="match status" value="1"/>
</dbReference>
<name>A0A6J7LFK4_9ZZZZ</name>
<evidence type="ECO:0000256" key="1">
    <source>
        <dbReference type="ARBA" id="ARBA00022679"/>
    </source>
</evidence>
<dbReference type="SUPFAM" id="SSF52540">
    <property type="entry name" value="P-loop containing nucleoside triphosphate hydrolases"/>
    <property type="match status" value="1"/>
</dbReference>
<dbReference type="Pfam" id="PF13177">
    <property type="entry name" value="DNA_pol3_delta2"/>
    <property type="match status" value="1"/>
</dbReference>
<dbReference type="Pfam" id="PF12169">
    <property type="entry name" value="DNA_pol3_gamma3"/>
    <property type="match status" value="1"/>
</dbReference>
<dbReference type="InterPro" id="IPR008921">
    <property type="entry name" value="DNA_pol3_clamp-load_cplx_C"/>
</dbReference>
<feature type="region of interest" description="Disordered" evidence="3">
    <location>
        <begin position="380"/>
        <end position="421"/>
    </location>
</feature>
<evidence type="ECO:0000259" key="4">
    <source>
        <dbReference type="Pfam" id="PF12169"/>
    </source>
</evidence>
<dbReference type="PANTHER" id="PTHR11669">
    <property type="entry name" value="REPLICATION FACTOR C / DNA POLYMERASE III GAMMA-TAU SUBUNIT"/>
    <property type="match status" value="1"/>
</dbReference>
<dbReference type="Gene3D" id="3.40.50.300">
    <property type="entry name" value="P-loop containing nucleotide triphosphate hydrolases"/>
    <property type="match status" value="1"/>
</dbReference>
<keyword evidence="1" id="KW-0808">Transferase</keyword>
<dbReference type="GO" id="GO:0006261">
    <property type="term" value="P:DNA-templated DNA replication"/>
    <property type="evidence" value="ECO:0007669"/>
    <property type="project" value="TreeGrafter"/>
</dbReference>
<proteinExistence type="predicted"/>
<dbReference type="InterPro" id="IPR050238">
    <property type="entry name" value="DNA_Rep/Repair_Clamp_Loader"/>
</dbReference>
<feature type="domain" description="DNA polymerase III gamma subunit" evidence="4">
    <location>
        <begin position="111"/>
        <end position="229"/>
    </location>
</feature>
<feature type="compositionally biased region" description="Low complexity" evidence="3">
    <location>
        <begin position="388"/>
        <end position="400"/>
    </location>
</feature>
<accession>A0A6J7LFK4</accession>
<dbReference type="AlphaFoldDB" id="A0A6J7LFK4"/>
<evidence type="ECO:0000256" key="3">
    <source>
        <dbReference type="SAM" id="MobiDB-lite"/>
    </source>
</evidence>
<dbReference type="PANTHER" id="PTHR11669:SF0">
    <property type="entry name" value="PROTEIN STICHEL-LIKE 2"/>
    <property type="match status" value="1"/>
</dbReference>
<protein>
    <submittedName>
        <fullName evidence="5">Unannotated protein</fullName>
    </submittedName>
</protein>